<accession>A0A1I0ZWG6</accession>
<feature type="domain" description="VOC" evidence="1">
    <location>
        <begin position="19"/>
        <end position="143"/>
    </location>
</feature>
<dbReference type="Pfam" id="PF22658">
    <property type="entry name" value="YycE-like_N"/>
    <property type="match status" value="1"/>
</dbReference>
<gene>
    <name evidence="2" type="ORF">SAMN04488072_11342</name>
</gene>
<dbReference type="Gene3D" id="3.10.180.10">
    <property type="entry name" value="2,3-Dihydroxybiphenyl 1,2-Dioxygenase, domain 1"/>
    <property type="match status" value="1"/>
</dbReference>
<proteinExistence type="predicted"/>
<dbReference type="InterPro" id="IPR058997">
    <property type="entry name" value="YycE-like_C"/>
</dbReference>
<evidence type="ECO:0000259" key="1">
    <source>
        <dbReference type="PROSITE" id="PS51819"/>
    </source>
</evidence>
<keyword evidence="3" id="KW-1185">Reference proteome</keyword>
<reference evidence="2 3" key="1">
    <citation type="submission" date="2016-10" db="EMBL/GenBank/DDBJ databases">
        <authorList>
            <person name="de Groot N.N."/>
        </authorList>
    </citation>
    <scope>NUCLEOTIDE SEQUENCE [LARGE SCALE GENOMIC DNA]</scope>
    <source>
        <strain evidence="2 3">CGMCC 1.3702</strain>
    </source>
</reference>
<protein>
    <submittedName>
        <fullName evidence="2">Glyoxalase-like domain-containing protein</fullName>
    </submittedName>
</protein>
<dbReference type="InterPro" id="IPR029068">
    <property type="entry name" value="Glyas_Bleomycin-R_OHBP_Dase"/>
</dbReference>
<sequence length="146" mass="16693">MKRAVHTERRDDMKFNDFTAAQIRIARPTDKFDDVIDFYERGLGLQRLTDFTNPDGYTGVILGMPNAAYHLEFTKHANGSPCPAPTEDNLLVFYIPNKNEIDVVGSRLHEMGYPEVSPENDYWKEKGITIEDPDGWRIVLMNTNGI</sequence>
<dbReference type="SUPFAM" id="SSF54593">
    <property type="entry name" value="Glyoxalase/Bleomycin resistance protein/Dihydroxybiphenyl dioxygenase"/>
    <property type="match status" value="1"/>
</dbReference>
<dbReference type="PROSITE" id="PS51819">
    <property type="entry name" value="VOC"/>
    <property type="match status" value="1"/>
</dbReference>
<evidence type="ECO:0000313" key="2">
    <source>
        <dbReference type="EMBL" id="SFB28668.1"/>
    </source>
</evidence>
<dbReference type="Proteomes" id="UP000198642">
    <property type="component" value="Unassembled WGS sequence"/>
</dbReference>
<dbReference type="InterPro" id="IPR037523">
    <property type="entry name" value="VOC_core"/>
</dbReference>
<dbReference type="AlphaFoldDB" id="A0A1I0ZWG6"/>
<organism evidence="2 3">
    <name type="scientific">Lentibacillus halodurans</name>
    <dbReference type="NCBI Taxonomy" id="237679"/>
    <lineage>
        <taxon>Bacteria</taxon>
        <taxon>Bacillati</taxon>
        <taxon>Bacillota</taxon>
        <taxon>Bacilli</taxon>
        <taxon>Bacillales</taxon>
        <taxon>Bacillaceae</taxon>
        <taxon>Lentibacillus</taxon>
    </lineage>
</organism>
<dbReference type="STRING" id="237679.SAMN04488072_11342"/>
<name>A0A1I0ZWG6_9BACI</name>
<dbReference type="Pfam" id="PF22659">
    <property type="entry name" value="YycE-like_C"/>
    <property type="match status" value="1"/>
</dbReference>
<dbReference type="EMBL" id="FOJW01000013">
    <property type="protein sequence ID" value="SFB28668.1"/>
    <property type="molecule type" value="Genomic_DNA"/>
</dbReference>
<evidence type="ECO:0000313" key="3">
    <source>
        <dbReference type="Proteomes" id="UP000198642"/>
    </source>
</evidence>
<dbReference type="CDD" id="cd06587">
    <property type="entry name" value="VOC"/>
    <property type="match status" value="1"/>
</dbReference>
<dbReference type="InterPro" id="IPR058998">
    <property type="entry name" value="YycE-like_N"/>
</dbReference>